<dbReference type="InterPro" id="IPR050565">
    <property type="entry name" value="LYPA1-2/EST-like"/>
</dbReference>
<evidence type="ECO:0000313" key="5">
    <source>
        <dbReference type="EMBL" id="CAE0702894.1"/>
    </source>
</evidence>
<dbReference type="Gene3D" id="3.40.50.1820">
    <property type="entry name" value="alpha/beta hydrolase"/>
    <property type="match status" value="1"/>
</dbReference>
<proteinExistence type="inferred from homology"/>
<dbReference type="OrthoDB" id="2418081at2759"/>
<evidence type="ECO:0000313" key="7">
    <source>
        <dbReference type="Proteomes" id="UP000789595"/>
    </source>
</evidence>
<organism evidence="5">
    <name type="scientific">Pelagomonas calceolata</name>
    <dbReference type="NCBI Taxonomy" id="35677"/>
    <lineage>
        <taxon>Eukaryota</taxon>
        <taxon>Sar</taxon>
        <taxon>Stramenopiles</taxon>
        <taxon>Ochrophyta</taxon>
        <taxon>Pelagophyceae</taxon>
        <taxon>Pelagomonadales</taxon>
        <taxon>Pelagomonadaceae</taxon>
        <taxon>Pelagomonas</taxon>
    </lineage>
</organism>
<dbReference type="PANTHER" id="PTHR10655:SF17">
    <property type="entry name" value="LYSOPHOSPHOLIPASE-LIKE PROTEIN 1"/>
    <property type="match status" value="1"/>
</dbReference>
<accession>A0A7S4EBJ0</accession>
<evidence type="ECO:0000256" key="3">
    <source>
        <dbReference type="SAM" id="SignalP"/>
    </source>
</evidence>
<dbReference type="Proteomes" id="UP000789595">
    <property type="component" value="Unassembled WGS sequence"/>
</dbReference>
<evidence type="ECO:0000256" key="1">
    <source>
        <dbReference type="ARBA" id="ARBA00006499"/>
    </source>
</evidence>
<dbReference type="GO" id="GO:0005737">
    <property type="term" value="C:cytoplasm"/>
    <property type="evidence" value="ECO:0007669"/>
    <property type="project" value="TreeGrafter"/>
</dbReference>
<feature type="signal peptide" evidence="3">
    <location>
        <begin position="1"/>
        <end position="23"/>
    </location>
</feature>
<dbReference type="PANTHER" id="PTHR10655">
    <property type="entry name" value="LYSOPHOSPHOLIPASE-RELATED"/>
    <property type="match status" value="1"/>
</dbReference>
<dbReference type="GO" id="GO:0008474">
    <property type="term" value="F:palmitoyl-(protein) hydrolase activity"/>
    <property type="evidence" value="ECO:0007669"/>
    <property type="project" value="TreeGrafter"/>
</dbReference>
<keyword evidence="7" id="KW-1185">Reference proteome</keyword>
<feature type="domain" description="Phospholipase/carboxylesterase/thioesterase" evidence="4">
    <location>
        <begin position="18"/>
        <end position="233"/>
    </location>
</feature>
<evidence type="ECO:0000259" key="4">
    <source>
        <dbReference type="Pfam" id="PF02230"/>
    </source>
</evidence>
<dbReference type="InterPro" id="IPR029058">
    <property type="entry name" value="AB_hydrolase_fold"/>
</dbReference>
<evidence type="ECO:0000313" key="6">
    <source>
        <dbReference type="EMBL" id="CAH0368185.1"/>
    </source>
</evidence>
<evidence type="ECO:0000256" key="2">
    <source>
        <dbReference type="ARBA" id="ARBA00022801"/>
    </source>
</evidence>
<dbReference type="AlphaFoldDB" id="A0A7S4EBJ0"/>
<name>A0A7S4EBJ0_9STRA</name>
<dbReference type="Pfam" id="PF02230">
    <property type="entry name" value="Abhydrolase_2"/>
    <property type="match status" value="1"/>
</dbReference>
<dbReference type="EMBL" id="CAKKNE010000002">
    <property type="protein sequence ID" value="CAH0368185.1"/>
    <property type="molecule type" value="Genomic_DNA"/>
</dbReference>
<protein>
    <recommendedName>
        <fullName evidence="4">Phospholipase/carboxylesterase/thioesterase domain-containing protein</fullName>
    </recommendedName>
</protein>
<comment type="similarity">
    <text evidence="1">Belongs to the AB hydrolase superfamily. AB hydrolase 2 family.</text>
</comment>
<keyword evidence="3" id="KW-0732">Signal</keyword>
<dbReference type="InterPro" id="IPR003140">
    <property type="entry name" value="PLipase/COase/thioEstase"/>
</dbReference>
<dbReference type="EMBL" id="HBIW01021264">
    <property type="protein sequence ID" value="CAE0702894.1"/>
    <property type="molecule type" value="Transcribed_RNA"/>
</dbReference>
<feature type="chain" id="PRO_5035681233" description="Phospholipase/carboxylesterase/thioesterase domain-containing protein" evidence="3">
    <location>
        <begin position="24"/>
        <end position="241"/>
    </location>
</feature>
<reference evidence="5" key="1">
    <citation type="submission" date="2021-01" db="EMBL/GenBank/DDBJ databases">
        <authorList>
            <person name="Corre E."/>
            <person name="Pelletier E."/>
            <person name="Niang G."/>
            <person name="Scheremetjew M."/>
            <person name="Finn R."/>
            <person name="Kale V."/>
            <person name="Holt S."/>
            <person name="Cochrane G."/>
            <person name="Meng A."/>
            <person name="Brown T."/>
            <person name="Cohen L."/>
        </authorList>
    </citation>
    <scope>NUCLEOTIDE SEQUENCE</scope>
    <source>
        <strain evidence="5">CCMP1756</strain>
    </source>
</reference>
<sequence>MRIHTARTYLSILASAAASTCSAADKMKAGVVFLHGLGDTPAGWSDLKHQLARFDARLKSPEIEWTFPAAPTIPITINGGATMPGWFDLFDWPIGPDAKDDRARVLQGVEAVKTQIAKLEARGVAPDRIVVGGFSQGGAIALNAAYRHDKKLGACVALSGWLTLKEDFSGDLGAAKGTPLFWGHGVHDDKVLFPHQKIGVDLLTQRGVAVDASQYAMGHGAHPDEMAKLAKFVGDVLFPES</sequence>
<dbReference type="SUPFAM" id="SSF53474">
    <property type="entry name" value="alpha/beta-Hydrolases"/>
    <property type="match status" value="1"/>
</dbReference>
<reference evidence="6" key="2">
    <citation type="submission" date="2021-11" db="EMBL/GenBank/DDBJ databases">
        <authorList>
            <consortium name="Genoscope - CEA"/>
            <person name="William W."/>
        </authorList>
    </citation>
    <scope>NUCLEOTIDE SEQUENCE</scope>
</reference>
<keyword evidence="2" id="KW-0378">Hydrolase</keyword>
<dbReference type="GO" id="GO:0052689">
    <property type="term" value="F:carboxylic ester hydrolase activity"/>
    <property type="evidence" value="ECO:0007669"/>
    <property type="project" value="TreeGrafter"/>
</dbReference>
<gene>
    <name evidence="5" type="ORF">PCAL00307_LOCUS18339</name>
    <name evidence="6" type="ORF">PECAL_2P12400</name>
</gene>